<evidence type="ECO:0000256" key="6">
    <source>
        <dbReference type="ARBA" id="ARBA00022729"/>
    </source>
</evidence>
<keyword evidence="7" id="KW-0378">Hydrolase</keyword>
<evidence type="ECO:0000256" key="8">
    <source>
        <dbReference type="ARBA" id="ARBA00023136"/>
    </source>
</evidence>
<comment type="catalytic activity">
    <reaction evidence="12">
        <text>1D-myo-inositol hexakisphosphate + H2O = 1D-myo-inositol 1,2,4,5,6-pentakisphosphate + phosphate</text>
        <dbReference type="Rhea" id="RHEA:16989"/>
        <dbReference type="ChEBI" id="CHEBI:15377"/>
        <dbReference type="ChEBI" id="CHEBI:43474"/>
        <dbReference type="ChEBI" id="CHEBI:57798"/>
        <dbReference type="ChEBI" id="CHEBI:58130"/>
        <dbReference type="EC" id="3.1.3.62"/>
    </reaction>
    <physiologicalReaction direction="left-to-right" evidence="12">
        <dbReference type="Rhea" id="RHEA:16990"/>
    </physiologicalReaction>
</comment>
<dbReference type="PANTHER" id="PTHR20963:SF8">
    <property type="entry name" value="MULTIPLE INOSITOL POLYPHOSPHATE PHOSPHATASE 1"/>
    <property type="match status" value="1"/>
</dbReference>
<dbReference type="Proteomes" id="UP001158049">
    <property type="component" value="Unassembled WGS sequence"/>
</dbReference>
<evidence type="ECO:0000256" key="3">
    <source>
        <dbReference type="ARBA" id="ARBA00012976"/>
    </source>
</evidence>
<comment type="subcellular location">
    <subcellularLocation>
        <location evidence="1">Membrane</location>
    </subcellularLocation>
</comment>
<evidence type="ECO:0000256" key="5">
    <source>
        <dbReference type="ARBA" id="ARBA00018097"/>
    </source>
</evidence>
<dbReference type="CDD" id="cd07061">
    <property type="entry name" value="HP_HAP_like"/>
    <property type="match status" value="1"/>
</dbReference>
<proteinExistence type="inferred from homology"/>
<reference evidence="15 16" key="1">
    <citation type="submission" date="2017-05" db="EMBL/GenBank/DDBJ databases">
        <authorList>
            <person name="Varghese N."/>
            <person name="Submissions S."/>
        </authorList>
    </citation>
    <scope>NUCLEOTIDE SEQUENCE [LARGE SCALE GENOMIC DNA]</scope>
    <source>
        <strain evidence="15 16">DSM 26001</strain>
    </source>
</reference>
<dbReference type="Gene3D" id="3.40.50.1240">
    <property type="entry name" value="Phosphoglycerate mutase-like"/>
    <property type="match status" value="1"/>
</dbReference>
<dbReference type="SUPFAM" id="SSF53254">
    <property type="entry name" value="Phosphoglycerate mutase-like"/>
    <property type="match status" value="1"/>
</dbReference>
<feature type="chain" id="PRO_5045227520" description="Multiple inositol polyphosphate phosphatase 1" evidence="14">
    <location>
        <begin position="18"/>
        <end position="529"/>
    </location>
</feature>
<evidence type="ECO:0000256" key="2">
    <source>
        <dbReference type="ARBA" id="ARBA00008422"/>
    </source>
</evidence>
<protein>
    <recommendedName>
        <fullName evidence="5">Multiple inositol polyphosphate phosphatase 1</fullName>
        <ecNumber evidence="4">3.1.3.62</ecNumber>
        <ecNumber evidence="3">3.1.3.80</ecNumber>
    </recommendedName>
    <alternativeName>
        <fullName evidence="9">2,3-bisphosphoglycerate 3-phosphatase</fullName>
    </alternativeName>
</protein>
<evidence type="ECO:0000256" key="14">
    <source>
        <dbReference type="SAM" id="SignalP"/>
    </source>
</evidence>
<dbReference type="InterPro" id="IPR000560">
    <property type="entry name" value="His_Pase_clade-2"/>
</dbReference>
<evidence type="ECO:0000256" key="13">
    <source>
        <dbReference type="ARBA" id="ARBA00043832"/>
    </source>
</evidence>
<dbReference type="EC" id="3.1.3.62" evidence="4"/>
<evidence type="ECO:0000256" key="11">
    <source>
        <dbReference type="ARBA" id="ARBA00043671"/>
    </source>
</evidence>
<dbReference type="EMBL" id="FXUL01000001">
    <property type="protein sequence ID" value="SMP44014.1"/>
    <property type="molecule type" value="Genomic_DNA"/>
</dbReference>
<keyword evidence="8" id="KW-0472">Membrane</keyword>
<sequence>MKKISLALLLITMLVQSGCGGEGAARPASADTRAFYGTKTPYQPQQDAASYEAPPAGYAPVHTQLVARHASRGLATPKYDLAMYAIWRKAAEDAALTPLGERLGADILKLMRTNALLGVGVPDIGRPGYGNLSRLGIAEQQELAARMLRRMKSHFDLVGATAETVPRRIVLVSSGVDRAEDSGLFFTRSLTSGSATLASLVFRPPAPSGYPALAPVARPDGSNRFLLYFFALKPEGEKVDAPADPYYRTYLDSLDYQAFLESPAYLAAIGKLEDNPQTKSIERAIMERLFSKAFVDKIDDGRYRFTNAGSYTFTSDDGNFTNTITGDGRTGVGSLSDAVDMLYNLYVIAPGLSREAALDFAPYFLPEELEALSSLSDAHDFITKGPSIPASRGATYRMAQVLLDDFFNEVDAIARGDMRTAANLRFGHAETTMPLATLLGLKDLIVPLPASQAFSYDNNPWRGAVLTPMAANMQWDTYRNAEGDILVKMLFNERERLFKAACDAARLGPDSHFYRYDGLKACYGHVARQ</sequence>
<organism evidence="15 16">
    <name type="scientific">Noviherbaspirillum suwonense</name>
    <dbReference type="NCBI Taxonomy" id="1224511"/>
    <lineage>
        <taxon>Bacteria</taxon>
        <taxon>Pseudomonadati</taxon>
        <taxon>Pseudomonadota</taxon>
        <taxon>Betaproteobacteria</taxon>
        <taxon>Burkholderiales</taxon>
        <taxon>Oxalobacteraceae</taxon>
        <taxon>Noviherbaspirillum</taxon>
    </lineage>
</organism>
<dbReference type="PANTHER" id="PTHR20963">
    <property type="entry name" value="MULTIPLE INOSITOL POLYPHOSPHATE PHOSPHATASE-RELATED"/>
    <property type="match status" value="1"/>
</dbReference>
<evidence type="ECO:0000256" key="4">
    <source>
        <dbReference type="ARBA" id="ARBA00013040"/>
    </source>
</evidence>
<evidence type="ECO:0000256" key="1">
    <source>
        <dbReference type="ARBA" id="ARBA00004370"/>
    </source>
</evidence>
<dbReference type="RefSeq" id="WP_283440519.1">
    <property type="nucleotide sequence ID" value="NZ_FXUL01000001.1"/>
</dbReference>
<comment type="caution">
    <text evidence="15">The sequence shown here is derived from an EMBL/GenBank/DDBJ whole genome shotgun (WGS) entry which is preliminary data.</text>
</comment>
<keyword evidence="6 14" id="KW-0732">Signal</keyword>
<evidence type="ECO:0000256" key="10">
    <source>
        <dbReference type="ARBA" id="ARBA00043668"/>
    </source>
</evidence>
<dbReference type="InterPro" id="IPR029033">
    <property type="entry name" value="His_PPase_superfam"/>
</dbReference>
<gene>
    <name evidence="15" type="ORF">SAMN06295970_101374</name>
</gene>
<evidence type="ECO:0000256" key="12">
    <source>
        <dbReference type="ARBA" id="ARBA00043691"/>
    </source>
</evidence>
<dbReference type="EC" id="3.1.3.80" evidence="3"/>
<comment type="catalytic activity">
    <reaction evidence="13">
        <text>(2R)-2,3-bisphosphoglycerate + H2O = (2R)-2-phosphoglycerate + phosphate</text>
        <dbReference type="Rhea" id="RHEA:27381"/>
        <dbReference type="ChEBI" id="CHEBI:15377"/>
        <dbReference type="ChEBI" id="CHEBI:43474"/>
        <dbReference type="ChEBI" id="CHEBI:58248"/>
        <dbReference type="ChEBI" id="CHEBI:58289"/>
        <dbReference type="EC" id="3.1.3.80"/>
    </reaction>
    <physiologicalReaction direction="left-to-right" evidence="13">
        <dbReference type="Rhea" id="RHEA:27382"/>
    </physiologicalReaction>
</comment>
<keyword evidence="16" id="KW-1185">Reference proteome</keyword>
<evidence type="ECO:0000313" key="16">
    <source>
        <dbReference type="Proteomes" id="UP001158049"/>
    </source>
</evidence>
<evidence type="ECO:0000256" key="9">
    <source>
        <dbReference type="ARBA" id="ARBA00031642"/>
    </source>
</evidence>
<comment type="catalytic activity">
    <reaction evidence="10">
        <text>1D-myo-inositol 1,2,5,6-tetrakisphosphate + H2O = 1D-myo-inositol 1,2,6-trisphosphate + phosphate</text>
        <dbReference type="Rhea" id="RHEA:77119"/>
        <dbReference type="ChEBI" id="CHEBI:15377"/>
        <dbReference type="ChEBI" id="CHEBI:43474"/>
        <dbReference type="ChEBI" id="CHEBI:195535"/>
        <dbReference type="ChEBI" id="CHEBI:195537"/>
        <dbReference type="EC" id="3.1.3.62"/>
    </reaction>
    <physiologicalReaction direction="left-to-right" evidence="10">
        <dbReference type="Rhea" id="RHEA:77120"/>
    </physiologicalReaction>
</comment>
<accession>A0ABY1PTK8</accession>
<name>A0ABY1PTK8_9BURK</name>
<evidence type="ECO:0000313" key="15">
    <source>
        <dbReference type="EMBL" id="SMP44014.1"/>
    </source>
</evidence>
<feature type="signal peptide" evidence="14">
    <location>
        <begin position="1"/>
        <end position="17"/>
    </location>
</feature>
<evidence type="ECO:0000256" key="7">
    <source>
        <dbReference type="ARBA" id="ARBA00022801"/>
    </source>
</evidence>
<comment type="catalytic activity">
    <reaction evidence="11">
        <text>1D-myo-inositol 1,2,4,5,6-pentakisphosphate + H2O = 1D-myo-inositol 1,2,5,6-tetrakisphosphate + phosphate</text>
        <dbReference type="Rhea" id="RHEA:77115"/>
        <dbReference type="ChEBI" id="CHEBI:15377"/>
        <dbReference type="ChEBI" id="CHEBI:43474"/>
        <dbReference type="ChEBI" id="CHEBI:57798"/>
        <dbReference type="ChEBI" id="CHEBI:195535"/>
        <dbReference type="EC" id="3.1.3.62"/>
    </reaction>
    <physiologicalReaction direction="left-to-right" evidence="11">
        <dbReference type="Rhea" id="RHEA:77116"/>
    </physiologicalReaction>
</comment>
<comment type="similarity">
    <text evidence="2">Belongs to the histidine acid phosphatase family. MINPP1 subfamily.</text>
</comment>